<name>A0A6C0EDB8_9ZZZZ</name>
<dbReference type="AlphaFoldDB" id="A0A6C0EDB8"/>
<feature type="region of interest" description="Disordered" evidence="1">
    <location>
        <begin position="48"/>
        <end position="71"/>
    </location>
</feature>
<sequence>MPARTPEQVRELHYKLQEKRELKMKLTQKVVCSQDEWLSDVLLPPACANDRGGNKRNRQVLNKNKESFGLA</sequence>
<evidence type="ECO:0000313" key="2">
    <source>
        <dbReference type="EMBL" id="QHT27187.1"/>
    </source>
</evidence>
<dbReference type="EMBL" id="MN739814">
    <property type="protein sequence ID" value="QHT27187.1"/>
    <property type="molecule type" value="Genomic_DNA"/>
</dbReference>
<protein>
    <submittedName>
        <fullName evidence="2">Uncharacterized protein</fullName>
    </submittedName>
</protein>
<reference evidence="2" key="1">
    <citation type="journal article" date="2020" name="Nature">
        <title>Giant virus diversity and host interactions through global metagenomics.</title>
        <authorList>
            <person name="Schulz F."/>
            <person name="Roux S."/>
            <person name="Paez-Espino D."/>
            <person name="Jungbluth S."/>
            <person name="Walsh D.A."/>
            <person name="Denef V.J."/>
            <person name="McMahon K.D."/>
            <person name="Konstantinidis K.T."/>
            <person name="Eloe-Fadrosh E.A."/>
            <person name="Kyrpides N.C."/>
            <person name="Woyke T."/>
        </authorList>
    </citation>
    <scope>NUCLEOTIDE SEQUENCE</scope>
    <source>
        <strain evidence="2">GVMAG-M-3300023179-2</strain>
    </source>
</reference>
<organism evidence="2">
    <name type="scientific">viral metagenome</name>
    <dbReference type="NCBI Taxonomy" id="1070528"/>
    <lineage>
        <taxon>unclassified sequences</taxon>
        <taxon>metagenomes</taxon>
        <taxon>organismal metagenomes</taxon>
    </lineage>
</organism>
<accession>A0A6C0EDB8</accession>
<evidence type="ECO:0000256" key="1">
    <source>
        <dbReference type="SAM" id="MobiDB-lite"/>
    </source>
</evidence>
<proteinExistence type="predicted"/>